<sequence>MSFNSFFSEAAECIAELIPVENADLDFHNMFATGEDDDESTASVAMSPNASTAYNCSTVIYRHTAPSQLLTE</sequence>
<protein>
    <submittedName>
        <fullName evidence="1">Uncharacterized protein</fullName>
    </submittedName>
</protein>
<comment type="caution">
    <text evidence="1">The sequence shown here is derived from an EMBL/GenBank/DDBJ whole genome shotgun (WGS) entry which is preliminary data.</text>
</comment>
<evidence type="ECO:0000313" key="1">
    <source>
        <dbReference type="EMBL" id="ETP15454.1"/>
    </source>
</evidence>
<proteinExistence type="predicted"/>
<dbReference type="Proteomes" id="UP000018958">
    <property type="component" value="Unassembled WGS sequence"/>
</dbReference>
<name>W2X0R0_PHYNI</name>
<dbReference type="EMBL" id="ANIX01001969">
    <property type="protein sequence ID" value="ETP15454.1"/>
    <property type="molecule type" value="Genomic_DNA"/>
</dbReference>
<reference evidence="1 2" key="1">
    <citation type="submission" date="2013-11" db="EMBL/GenBank/DDBJ databases">
        <title>The Genome Sequence of Phytophthora parasitica CJ01A1.</title>
        <authorList>
            <consortium name="The Broad Institute Genomics Platform"/>
            <person name="Russ C."/>
            <person name="Tyler B."/>
            <person name="Panabieres F."/>
            <person name="Shan W."/>
            <person name="Tripathy S."/>
            <person name="Grunwald N."/>
            <person name="Machado M."/>
            <person name="Johnson C.S."/>
            <person name="Walker B."/>
            <person name="Young S.K."/>
            <person name="Zeng Q."/>
            <person name="Gargeya S."/>
            <person name="Fitzgerald M."/>
            <person name="Haas B."/>
            <person name="Abouelleil A."/>
            <person name="Allen A.W."/>
            <person name="Alvarado L."/>
            <person name="Arachchi H.M."/>
            <person name="Berlin A.M."/>
            <person name="Chapman S.B."/>
            <person name="Gainer-Dewar J."/>
            <person name="Goldberg J."/>
            <person name="Griggs A."/>
            <person name="Gujja S."/>
            <person name="Hansen M."/>
            <person name="Howarth C."/>
            <person name="Imamovic A."/>
            <person name="Ireland A."/>
            <person name="Larimer J."/>
            <person name="McCowan C."/>
            <person name="Murphy C."/>
            <person name="Pearson M."/>
            <person name="Poon T.W."/>
            <person name="Priest M."/>
            <person name="Roberts A."/>
            <person name="Saif S."/>
            <person name="Shea T."/>
            <person name="Sisk P."/>
            <person name="Sykes S."/>
            <person name="Wortman J."/>
            <person name="Nusbaum C."/>
            <person name="Birren B."/>
        </authorList>
    </citation>
    <scope>NUCLEOTIDE SEQUENCE [LARGE SCALE GENOMIC DNA]</scope>
    <source>
        <strain evidence="1 2">CJ01A1</strain>
    </source>
</reference>
<accession>W2X0R0</accession>
<dbReference type="AlphaFoldDB" id="W2X0R0"/>
<organism evidence="1 2">
    <name type="scientific">Phytophthora nicotianae CJ01A1</name>
    <dbReference type="NCBI Taxonomy" id="1317063"/>
    <lineage>
        <taxon>Eukaryota</taxon>
        <taxon>Sar</taxon>
        <taxon>Stramenopiles</taxon>
        <taxon>Oomycota</taxon>
        <taxon>Peronosporomycetes</taxon>
        <taxon>Peronosporales</taxon>
        <taxon>Peronosporaceae</taxon>
        <taxon>Phytophthora</taxon>
    </lineage>
</organism>
<evidence type="ECO:0000313" key="2">
    <source>
        <dbReference type="Proteomes" id="UP000018958"/>
    </source>
</evidence>
<gene>
    <name evidence="1" type="ORF">F441_09812</name>
</gene>